<organism evidence="1 2">
    <name type="scientific">Naganishia adeliensis</name>
    <dbReference type="NCBI Taxonomy" id="92952"/>
    <lineage>
        <taxon>Eukaryota</taxon>
        <taxon>Fungi</taxon>
        <taxon>Dikarya</taxon>
        <taxon>Basidiomycota</taxon>
        <taxon>Agaricomycotina</taxon>
        <taxon>Tremellomycetes</taxon>
        <taxon>Filobasidiales</taxon>
        <taxon>Filobasidiaceae</taxon>
        <taxon>Naganishia</taxon>
    </lineage>
</organism>
<evidence type="ECO:0000313" key="1">
    <source>
        <dbReference type="EMBL" id="KAJ9117294.1"/>
    </source>
</evidence>
<sequence>MTDRDSPITSRKAGDDELLRPSIILPSLFCLTLGLDSEHNNVRRRKPETRARFLPEIAALQPELESLAKQNQIQEALDKLTLLEKQTRNAGDLQSTSALLTLIPALTYLLPSTPSYDLLNSNLTLFSKKHGQLKEAVVRMVEKSMALLDELKAKGEVDGKNRWLELINTLRDITEGKIYLELQRARLTKMLAQYHEERAQTAPQTAPEGSREKPKIITTDEDKEVKPEPVTAQEHRDVAADLMSEIQVETYSSMDSREKTEFLLEQMRLESERGLWPRVRVGGRKVNRGYLKESGNADMKLRYYELMIKLALQEDNYLDACKAWQEVWDTEDVKNNEQQNMQAMEHIIMFIVLAPYDNEQSDMIQKLYANVALKKCVQHYELLKSFITKELMRWPGVESLYGPTLRESDVFAPSSGAAGVEDAGTKRWEALHQRVIEHNIRVIASYYTQITLTRLTELLDLSPDAAERTLCKLVTDKTVKAKIDRPAGIVDFKQKQTADQTLNEWSGDLGKMLGLIEKTSHLINKEYAIHAARGAAVA</sequence>
<dbReference type="EMBL" id="JASBWS010000002">
    <property type="protein sequence ID" value="KAJ9117294.1"/>
    <property type="molecule type" value="Genomic_DNA"/>
</dbReference>
<accession>A0ACC2WZT5</accession>
<name>A0ACC2WZT5_9TREE</name>
<protein>
    <submittedName>
        <fullName evidence="1">Uncharacterized protein</fullName>
    </submittedName>
</protein>
<evidence type="ECO:0000313" key="2">
    <source>
        <dbReference type="Proteomes" id="UP001230649"/>
    </source>
</evidence>
<gene>
    <name evidence="1" type="ORF">QFC20_000441</name>
</gene>
<proteinExistence type="predicted"/>
<reference evidence="1" key="1">
    <citation type="submission" date="2023-04" db="EMBL/GenBank/DDBJ databases">
        <title>Draft Genome sequencing of Naganishia species isolated from polar environments using Oxford Nanopore Technology.</title>
        <authorList>
            <person name="Leo P."/>
            <person name="Venkateswaran K."/>
        </authorList>
    </citation>
    <scope>NUCLEOTIDE SEQUENCE</scope>
    <source>
        <strain evidence="1">MNA-CCFEE 5262</strain>
    </source>
</reference>
<dbReference type="Proteomes" id="UP001230649">
    <property type="component" value="Unassembled WGS sequence"/>
</dbReference>
<comment type="caution">
    <text evidence="1">The sequence shown here is derived from an EMBL/GenBank/DDBJ whole genome shotgun (WGS) entry which is preliminary data.</text>
</comment>
<keyword evidence="2" id="KW-1185">Reference proteome</keyword>